<evidence type="ECO:0000259" key="2">
    <source>
        <dbReference type="PROSITE" id="PS50132"/>
    </source>
</evidence>
<dbReference type="InterPro" id="IPR036305">
    <property type="entry name" value="RGS_sf"/>
</dbReference>
<keyword evidence="4" id="KW-1185">Reference proteome</keyword>
<reference evidence="3" key="1">
    <citation type="submission" date="2020-05" db="EMBL/GenBank/DDBJ databases">
        <title>Phylogenomic resolution of chytrid fungi.</title>
        <authorList>
            <person name="Stajich J.E."/>
            <person name="Amses K."/>
            <person name="Simmons R."/>
            <person name="Seto K."/>
            <person name="Myers J."/>
            <person name="Bonds A."/>
            <person name="Quandt C.A."/>
            <person name="Barry K."/>
            <person name="Liu P."/>
            <person name="Grigoriev I."/>
            <person name="Longcore J.E."/>
            <person name="James T.Y."/>
        </authorList>
    </citation>
    <scope>NUCLEOTIDE SEQUENCE</scope>
    <source>
        <strain evidence="3">JEL0476</strain>
    </source>
</reference>
<feature type="region of interest" description="Disordered" evidence="1">
    <location>
        <begin position="417"/>
        <end position="451"/>
    </location>
</feature>
<dbReference type="SMART" id="SM00315">
    <property type="entry name" value="RGS"/>
    <property type="match status" value="1"/>
</dbReference>
<dbReference type="PROSITE" id="PS50132">
    <property type="entry name" value="RGS"/>
    <property type="match status" value="1"/>
</dbReference>
<dbReference type="CDD" id="cd07440">
    <property type="entry name" value="RGS"/>
    <property type="match status" value="1"/>
</dbReference>
<feature type="compositionally biased region" description="Polar residues" evidence="1">
    <location>
        <begin position="423"/>
        <end position="434"/>
    </location>
</feature>
<proteinExistence type="predicted"/>
<dbReference type="PANTHER" id="PTHR10845:SF192">
    <property type="entry name" value="DOUBLE HIT, ISOFORM B"/>
    <property type="match status" value="1"/>
</dbReference>
<name>A0AAD5Y318_9FUNG</name>
<feature type="region of interest" description="Disordered" evidence="1">
    <location>
        <begin position="806"/>
        <end position="825"/>
    </location>
</feature>
<dbReference type="InterPro" id="IPR044926">
    <property type="entry name" value="RGS_subdomain_2"/>
</dbReference>
<evidence type="ECO:0000256" key="1">
    <source>
        <dbReference type="SAM" id="MobiDB-lite"/>
    </source>
</evidence>
<dbReference type="PANTHER" id="PTHR10845">
    <property type="entry name" value="REGULATOR OF G PROTEIN SIGNALING"/>
    <property type="match status" value="1"/>
</dbReference>
<dbReference type="PRINTS" id="PR01301">
    <property type="entry name" value="RGSPROTEIN"/>
</dbReference>
<accession>A0AAD5Y318</accession>
<feature type="domain" description="RGS" evidence="2">
    <location>
        <begin position="132"/>
        <end position="241"/>
    </location>
</feature>
<feature type="region of interest" description="Disordered" evidence="1">
    <location>
        <begin position="561"/>
        <end position="583"/>
    </location>
</feature>
<gene>
    <name evidence="3" type="ORF">HK099_004330</name>
</gene>
<dbReference type="Gene3D" id="1.10.167.10">
    <property type="entry name" value="Regulator of G-protein Signalling 4, domain 2"/>
    <property type="match status" value="1"/>
</dbReference>
<dbReference type="Proteomes" id="UP001211065">
    <property type="component" value="Unassembled WGS sequence"/>
</dbReference>
<dbReference type="EMBL" id="JADGJW010000030">
    <property type="protein sequence ID" value="KAJ3226720.1"/>
    <property type="molecule type" value="Genomic_DNA"/>
</dbReference>
<sequence>MSGEELLVVANTNLELQELVSQIEAEYLIRLKNLTSNEEQNCKIGNLFNTKLELLDLKERVGSCLTFNDQLIVEFKKEFSVVSQFLGEQILQPRYSEEATKKHNSENNSNLNDFNENEEKLIKILNSFSLCYFALFCIKDYTIEHLLFWYLSEMFAKDITEESNLWKVAQYIYLLFIKQGCPLKINLSSEVEKIIQSKLESSNDSNWSENLFTNAQTEIFQFLKENTFTKFEKNNKIRQAMEADLLKDSHTVEKLTWDIAKIDDTVKKLVIHWHSTKKNDTKDLEFKEMILKDTVKLYFGDIYANDYFDVNKRVSFGTKQVMASKEKRIKKFFGENMIPQAANNVNGNPLVLNGNQMTQEINDNFLDIEEKVESFNKTDLPSNSSIDIKKKKLKKITDIFGEHIPSTELVVQKLINEPEADSENSNSSLQTEGTGKTKEKSNSKLKKNLMNGGVDSADEKIIEAILTNLHKENVGSSCNNYQKPNISPVEDISPLGRNKPVQHKKLSQLFGEQTTSAILILEQQLKETGKANHSQPVNKKTEELVEGTSKEATAVVEIEQSLKNSSPEGPCQLESNREVEKHSNNSIHEIRKDVEVKFDANQNSKLIMESEGLYNDLIKNISVVVNSTNTQNSNGITSTAKISNFSCNGHVTNSKTVEMDDTTKPKRISLTNLETLLEKLNSSKMNESKRKENVTTVLQELSSAVVETNTGCLPKETSEKIKNMEAMLATLSTNIKGVADMSSVNLTVHNTTQPGITKPSLHESLVKATSSAVTNEGKNNSKNNLTIFNNSLLELDLELERVKAISVPSKSKEGSQSDNEKILSSNRINEKLQAFERFEQNASRKIFASGTTTNNVK</sequence>
<dbReference type="SUPFAM" id="SSF48097">
    <property type="entry name" value="Regulator of G-protein signaling, RGS"/>
    <property type="match status" value="1"/>
</dbReference>
<dbReference type="AlphaFoldDB" id="A0AAD5Y318"/>
<organism evidence="3 4">
    <name type="scientific">Clydaea vesicula</name>
    <dbReference type="NCBI Taxonomy" id="447962"/>
    <lineage>
        <taxon>Eukaryota</taxon>
        <taxon>Fungi</taxon>
        <taxon>Fungi incertae sedis</taxon>
        <taxon>Chytridiomycota</taxon>
        <taxon>Chytridiomycota incertae sedis</taxon>
        <taxon>Chytridiomycetes</taxon>
        <taxon>Lobulomycetales</taxon>
        <taxon>Lobulomycetaceae</taxon>
        <taxon>Clydaea</taxon>
    </lineage>
</organism>
<feature type="compositionally biased region" description="Basic and acidic residues" evidence="1">
    <location>
        <begin position="810"/>
        <end position="821"/>
    </location>
</feature>
<evidence type="ECO:0000313" key="3">
    <source>
        <dbReference type="EMBL" id="KAJ3226720.1"/>
    </source>
</evidence>
<protein>
    <recommendedName>
        <fullName evidence="2">RGS domain-containing protein</fullName>
    </recommendedName>
</protein>
<evidence type="ECO:0000313" key="4">
    <source>
        <dbReference type="Proteomes" id="UP001211065"/>
    </source>
</evidence>
<dbReference type="Pfam" id="PF00615">
    <property type="entry name" value="RGS"/>
    <property type="match status" value="1"/>
</dbReference>
<comment type="caution">
    <text evidence="3">The sequence shown here is derived from an EMBL/GenBank/DDBJ whole genome shotgun (WGS) entry which is preliminary data.</text>
</comment>
<dbReference type="InterPro" id="IPR016137">
    <property type="entry name" value="RGS"/>
</dbReference>